<dbReference type="KEGG" id="vg:75691713"/>
<gene>
    <name evidence="2" type="primary">gp_20451</name>
</gene>
<evidence type="ECO:0000313" key="3">
    <source>
        <dbReference type="Proteomes" id="UP000827552"/>
    </source>
</evidence>
<keyword evidence="3" id="KW-1185">Reference proteome</keyword>
<protein>
    <submittedName>
        <fullName evidence="2">HNH protein</fullName>
    </submittedName>
</protein>
<dbReference type="EMBL" id="MZ130483">
    <property type="protein sequence ID" value="QWM89907.1"/>
    <property type="molecule type" value="Genomic_DNA"/>
</dbReference>
<dbReference type="Gene3D" id="1.10.10.60">
    <property type="entry name" value="Homeodomain-like"/>
    <property type="match status" value="1"/>
</dbReference>
<dbReference type="Gene3D" id="1.10.30.50">
    <property type="match status" value="1"/>
</dbReference>
<evidence type="ECO:0000313" key="2">
    <source>
        <dbReference type="EMBL" id="QWM89907.1"/>
    </source>
</evidence>
<dbReference type="RefSeq" id="YP_010359479.1">
    <property type="nucleotide sequence ID" value="NC_062773.1"/>
</dbReference>
<feature type="domain" description="HNH nuclease" evidence="1">
    <location>
        <begin position="160"/>
        <end position="225"/>
    </location>
</feature>
<name>A0AAE7V485_9CAUD</name>
<dbReference type="Proteomes" id="UP000827552">
    <property type="component" value="Segment"/>
</dbReference>
<organism evidence="2 3">
    <name type="scientific">uncultured phage cr44_1</name>
    <dbReference type="NCBI Taxonomy" id="2986405"/>
    <lineage>
        <taxon>Viruses</taxon>
        <taxon>Duplodnaviria</taxon>
        <taxon>Heunggongvirae</taxon>
        <taxon>Uroviricota</taxon>
        <taxon>Caudoviricetes</taxon>
        <taxon>Crassvirales</taxon>
        <taxon>Steigviridae</taxon>
        <taxon>Asinivirinae</taxon>
        <taxon>Kahnovirus</taxon>
        <taxon>Kahnovirus copri</taxon>
    </lineage>
</organism>
<proteinExistence type="predicted"/>
<sequence length="231" mass="26483">MAAHRKDLDDSTIIDLYLQGKSSTEIAKQFGTSHRTILLRLKKHTIERRTLSESQWNFKSKEIPKDFSNKEVMERLYLKEGLSKKELGIRYNCDPCVIDRVLKNLGIKIRNNSESKVGLMTGDNHPNWKGGISTLSQRIREYCSDDSLKKDILCRDGNQCVICGSKDSLHVHHLIPFKSILNRIIIQNYPLSPVDDADKLYEIAVKDKELNNPNNLITVCSMCHHKIHGQL</sequence>
<dbReference type="CDD" id="cd00085">
    <property type="entry name" value="HNHc"/>
    <property type="match status" value="1"/>
</dbReference>
<evidence type="ECO:0000259" key="1">
    <source>
        <dbReference type="Pfam" id="PF13391"/>
    </source>
</evidence>
<dbReference type="GeneID" id="75691713"/>
<dbReference type="InterPro" id="IPR003615">
    <property type="entry name" value="HNH_nuc"/>
</dbReference>
<reference evidence="2 3" key="1">
    <citation type="submission" date="2021-04" db="EMBL/GenBank/DDBJ databases">
        <authorList>
            <person name="Shkoporov A.N."/>
            <person name="Stockdale S.R."/>
            <person name="Guerin E."/>
            <person name="Ross R.P."/>
            <person name="Hill C."/>
        </authorList>
    </citation>
    <scope>NUCLEOTIDE SEQUENCE [LARGE SCALE GENOMIC DNA]</scope>
    <source>
        <strain evidence="3">cr44_1</strain>
    </source>
</reference>
<dbReference type="Pfam" id="PF13391">
    <property type="entry name" value="HNH_2"/>
    <property type="match status" value="1"/>
</dbReference>
<accession>A0AAE7V485</accession>